<dbReference type="EMBL" id="SLWB01000025">
    <property type="protein sequence ID" value="TCN61618.1"/>
    <property type="molecule type" value="Genomic_DNA"/>
</dbReference>
<reference evidence="1 3" key="1">
    <citation type="submission" date="2019-03" db="EMBL/GenBank/DDBJ databases">
        <title>Genomic Encyclopedia of Archaeal and Bacterial Type Strains, Phase II (KMG-II): from individual species to whole genera.</title>
        <authorList>
            <person name="Goeker M."/>
        </authorList>
    </citation>
    <scope>NUCLEOTIDE SEQUENCE [LARGE SCALE GENOMIC DNA]</scope>
    <source>
        <strain evidence="1 3">RL-C</strain>
    </source>
</reference>
<name>A0A4R2E1G5_9BACT</name>
<dbReference type="Proteomes" id="UP000294830">
    <property type="component" value="Unassembled WGS sequence"/>
</dbReference>
<proteinExistence type="predicted"/>
<gene>
    <name evidence="2" type="ORF">CLV25_1221</name>
    <name evidence="1" type="ORF">CLV25_1251</name>
</gene>
<keyword evidence="3" id="KW-1185">Reference proteome</keyword>
<protein>
    <recommendedName>
        <fullName evidence="4">Transposase</fullName>
    </recommendedName>
</protein>
<feature type="non-terminal residue" evidence="1">
    <location>
        <position position="1"/>
    </location>
</feature>
<evidence type="ECO:0000313" key="3">
    <source>
        <dbReference type="Proteomes" id="UP000294830"/>
    </source>
</evidence>
<dbReference type="GO" id="GO:0003677">
    <property type="term" value="F:DNA binding"/>
    <property type="evidence" value="ECO:0007669"/>
    <property type="project" value="InterPro"/>
</dbReference>
<dbReference type="GO" id="GO:0006313">
    <property type="term" value="P:DNA transposition"/>
    <property type="evidence" value="ECO:0007669"/>
    <property type="project" value="InterPro"/>
</dbReference>
<evidence type="ECO:0000313" key="2">
    <source>
        <dbReference type="EMBL" id="TCN61692.1"/>
    </source>
</evidence>
<dbReference type="Gene3D" id="3.30.70.1290">
    <property type="entry name" value="Transposase IS200-like"/>
    <property type="match status" value="1"/>
</dbReference>
<dbReference type="InterPro" id="IPR036515">
    <property type="entry name" value="Transposase_17_sf"/>
</dbReference>
<organism evidence="1 3">
    <name type="scientific">Acetobacteroides hydrogenigenes</name>
    <dbReference type="NCBI Taxonomy" id="979970"/>
    <lineage>
        <taxon>Bacteria</taxon>
        <taxon>Pseudomonadati</taxon>
        <taxon>Bacteroidota</taxon>
        <taxon>Bacteroidia</taxon>
        <taxon>Bacteroidales</taxon>
        <taxon>Rikenellaceae</taxon>
        <taxon>Acetobacteroides</taxon>
    </lineage>
</organism>
<evidence type="ECO:0000313" key="1">
    <source>
        <dbReference type="EMBL" id="TCN61618.1"/>
    </source>
</evidence>
<sequence length="56" mass="6449">YSPDFIREKLDYLHDNPVRAGLVTKPEDYLYSSARSYAGLDGVLDVVQIDLPWITY</sequence>
<dbReference type="GO" id="GO:0004803">
    <property type="term" value="F:transposase activity"/>
    <property type="evidence" value="ECO:0007669"/>
    <property type="project" value="InterPro"/>
</dbReference>
<dbReference type="EMBL" id="SLWB01000022">
    <property type="protein sequence ID" value="TCN61692.1"/>
    <property type="molecule type" value="Genomic_DNA"/>
</dbReference>
<comment type="caution">
    <text evidence="1">The sequence shown here is derived from an EMBL/GenBank/DDBJ whole genome shotgun (WGS) entry which is preliminary data.</text>
</comment>
<evidence type="ECO:0008006" key="4">
    <source>
        <dbReference type="Google" id="ProtNLM"/>
    </source>
</evidence>
<dbReference type="AlphaFoldDB" id="A0A4R2E1G5"/>
<accession>A0A4R2E1G5</accession>